<name>A0A8X7WMS7_BRACI</name>
<evidence type="ECO:0008006" key="3">
    <source>
        <dbReference type="Google" id="ProtNLM"/>
    </source>
</evidence>
<dbReference type="PANTHER" id="PTHR24414:SF134">
    <property type="entry name" value="F-BOX DOMAIN-CONTAINING PROTEIN"/>
    <property type="match status" value="1"/>
</dbReference>
<proteinExistence type="predicted"/>
<protein>
    <recommendedName>
        <fullName evidence="3">F-box/kelch-repeat protein</fullName>
    </recommendedName>
</protein>
<dbReference type="InterPro" id="IPR050354">
    <property type="entry name" value="F-box/kelch-repeat_ARATH"/>
</dbReference>
<dbReference type="Proteomes" id="UP000886595">
    <property type="component" value="Unassembled WGS sequence"/>
</dbReference>
<dbReference type="PANTHER" id="PTHR24414">
    <property type="entry name" value="F-BOX/KELCH-REPEAT PROTEIN SKIP4"/>
    <property type="match status" value="1"/>
</dbReference>
<accession>A0A8X7WMS7</accession>
<evidence type="ECO:0000313" key="1">
    <source>
        <dbReference type="EMBL" id="KAG2331635.1"/>
    </source>
</evidence>
<dbReference type="InterPro" id="IPR015915">
    <property type="entry name" value="Kelch-typ_b-propeller"/>
</dbReference>
<gene>
    <name evidence="1" type="ORF">Bca52824_002815</name>
</gene>
<dbReference type="EMBL" id="JAAMPC010000001">
    <property type="protein sequence ID" value="KAG2331635.1"/>
    <property type="molecule type" value="Genomic_DNA"/>
</dbReference>
<comment type="caution">
    <text evidence="1">The sequence shown here is derived from an EMBL/GenBank/DDBJ whole genome shotgun (WGS) entry which is preliminary data.</text>
</comment>
<keyword evidence="2" id="KW-1185">Reference proteome</keyword>
<dbReference type="Gene3D" id="2.120.10.80">
    <property type="entry name" value="Kelch-type beta propeller"/>
    <property type="match status" value="1"/>
</dbReference>
<dbReference type="SUPFAM" id="SSF117281">
    <property type="entry name" value="Kelch motif"/>
    <property type="match status" value="1"/>
</dbReference>
<dbReference type="AlphaFoldDB" id="A0A8X7WMS7"/>
<evidence type="ECO:0000313" key="2">
    <source>
        <dbReference type="Proteomes" id="UP000886595"/>
    </source>
</evidence>
<reference evidence="1 2" key="1">
    <citation type="submission" date="2020-02" db="EMBL/GenBank/DDBJ databases">
        <authorList>
            <person name="Ma Q."/>
            <person name="Huang Y."/>
            <person name="Song X."/>
            <person name="Pei D."/>
        </authorList>
    </citation>
    <scope>NUCLEOTIDE SEQUENCE [LARGE SCALE GENOMIC DNA]</scope>
    <source>
        <strain evidence="1">Sxm20200214</strain>
        <tissue evidence="1">Leaf</tissue>
    </source>
</reference>
<sequence length="311" mass="35546">MEKDLGAVTVASDSVTPRRRHRRHRCTCAHKPLPDTLPRFQEFQETGRLSKLYKRRSQLGTTQHRLYAVLRNRNTCVLSVYILHRKVNSSDNRLVIVRSLPPMSSRGSYGYIPVGTKVYVFNYLDAFSIDCTCHTVQPISDIPEYMSYKVANVVDGKKICLIGDSFCHVVEENGAWSKCLSKAVTVYDTETQTWEPVMIKQDMVVASLEERKWELMDEVLNSKEWEGACVVDDILYYHDCSDKTLKAFDPKQSRWSVVDGLEELLAVETAQSKWSKAVKRQGGEIWGKKESCDVVVEDELFDMLKCVSVTV</sequence>
<organism evidence="1 2">
    <name type="scientific">Brassica carinata</name>
    <name type="common">Ethiopian mustard</name>
    <name type="synonym">Abyssinian cabbage</name>
    <dbReference type="NCBI Taxonomy" id="52824"/>
    <lineage>
        <taxon>Eukaryota</taxon>
        <taxon>Viridiplantae</taxon>
        <taxon>Streptophyta</taxon>
        <taxon>Embryophyta</taxon>
        <taxon>Tracheophyta</taxon>
        <taxon>Spermatophyta</taxon>
        <taxon>Magnoliopsida</taxon>
        <taxon>eudicotyledons</taxon>
        <taxon>Gunneridae</taxon>
        <taxon>Pentapetalae</taxon>
        <taxon>rosids</taxon>
        <taxon>malvids</taxon>
        <taxon>Brassicales</taxon>
        <taxon>Brassicaceae</taxon>
        <taxon>Brassiceae</taxon>
        <taxon>Brassica</taxon>
    </lineage>
</organism>